<evidence type="ECO:0008006" key="4">
    <source>
        <dbReference type="Google" id="ProtNLM"/>
    </source>
</evidence>
<feature type="transmembrane region" description="Helical" evidence="1">
    <location>
        <begin position="103"/>
        <end position="122"/>
    </location>
</feature>
<proteinExistence type="predicted"/>
<reference evidence="2 3" key="1">
    <citation type="submission" date="2021-02" db="EMBL/GenBank/DDBJ databases">
        <title>Complete genome sequence of Lactococcus lactis strain K_LL004.</title>
        <authorList>
            <person name="Kim H.B."/>
        </authorList>
    </citation>
    <scope>NUCLEOTIDE SEQUENCE [LARGE SCALE GENOMIC DNA]</scope>
    <source>
        <strain evidence="2 3">K_LL004</strain>
    </source>
</reference>
<evidence type="ECO:0000256" key="1">
    <source>
        <dbReference type="SAM" id="Phobius"/>
    </source>
</evidence>
<dbReference type="KEGG" id="lti:JW886_05685"/>
<dbReference type="Gene3D" id="1.10.1760.20">
    <property type="match status" value="1"/>
</dbReference>
<feature type="transmembrane region" description="Helical" evidence="1">
    <location>
        <begin position="169"/>
        <end position="190"/>
    </location>
</feature>
<evidence type="ECO:0000313" key="3">
    <source>
        <dbReference type="Proteomes" id="UP000663608"/>
    </source>
</evidence>
<keyword evidence="1" id="KW-1133">Transmembrane helix</keyword>
<organism evidence="2 3">
    <name type="scientific">Lactococcus taiwanensis</name>
    <dbReference type="NCBI Taxonomy" id="1151742"/>
    <lineage>
        <taxon>Bacteria</taxon>
        <taxon>Bacillati</taxon>
        <taxon>Bacillota</taxon>
        <taxon>Bacilli</taxon>
        <taxon>Lactobacillales</taxon>
        <taxon>Streptococcaceae</taxon>
        <taxon>Lactococcus</taxon>
    </lineage>
</organism>
<protein>
    <recommendedName>
        <fullName evidence="4">Niacin transporter NiaX</fullName>
    </recommendedName>
</protein>
<feature type="transmembrane region" description="Helical" evidence="1">
    <location>
        <begin position="71"/>
        <end position="97"/>
    </location>
</feature>
<keyword evidence="3" id="KW-1185">Reference proteome</keyword>
<dbReference type="EMBL" id="CP070872">
    <property type="protein sequence ID" value="QSE75971.1"/>
    <property type="molecule type" value="Genomic_DNA"/>
</dbReference>
<keyword evidence="1" id="KW-0472">Membrane</keyword>
<feature type="transmembrane region" description="Helical" evidence="1">
    <location>
        <begin position="134"/>
        <end position="157"/>
    </location>
</feature>
<name>A0AA45QR24_9LACT</name>
<gene>
    <name evidence="2" type="ORF">JW886_05685</name>
</gene>
<evidence type="ECO:0000313" key="2">
    <source>
        <dbReference type="EMBL" id="QSE75971.1"/>
    </source>
</evidence>
<dbReference type="AlphaFoldDB" id="A0AA45QR24"/>
<feature type="transmembrane region" description="Helical" evidence="1">
    <location>
        <begin position="36"/>
        <end position="59"/>
    </location>
</feature>
<accession>A0AA45QR24</accession>
<keyword evidence="1" id="KW-0812">Transmembrane</keyword>
<dbReference type="Proteomes" id="UP000663608">
    <property type="component" value="Chromosome"/>
</dbReference>
<sequence>MNQWKLCRPYCPLFKSKSSKKETQMTQTKNAKVRNLIIAAMLTALGILIPAIMPAKIIIGPASFTLASHVPVMAAMFFSPVMTAFVAIGTTLGFMISTPVPTIWLRALMHLFVMTAGAYFLKKHPEIVHQKVKIQIFNLVLGIFHAGLEALIVYVFYAFGFATMDQAALLNLLLLIGFGGLVHSMIDFNLSLGLCNVLSKAFNIEIFERAKTFLSKDKIKVKTN</sequence>